<evidence type="ECO:0000256" key="5">
    <source>
        <dbReference type="ARBA" id="ARBA00022598"/>
    </source>
</evidence>
<dbReference type="GO" id="GO:0005789">
    <property type="term" value="C:endoplasmic reticulum membrane"/>
    <property type="evidence" value="ECO:0007669"/>
    <property type="project" value="TreeGrafter"/>
</dbReference>
<keyword evidence="6 17" id="KW-0812">Transmembrane</keyword>
<feature type="domain" description="AMP-dependent synthetase/ligase" evidence="18">
    <location>
        <begin position="132"/>
        <end position="473"/>
    </location>
</feature>
<proteinExistence type="inferred from homology"/>
<comment type="catalytic activity">
    <reaction evidence="16">
        <text>tetracosanoate + ATP + CoA = tetracosanoyl-CoA + AMP + diphosphate</text>
        <dbReference type="Rhea" id="RHEA:33639"/>
        <dbReference type="ChEBI" id="CHEBI:30616"/>
        <dbReference type="ChEBI" id="CHEBI:31014"/>
        <dbReference type="ChEBI" id="CHEBI:33019"/>
        <dbReference type="ChEBI" id="CHEBI:57287"/>
        <dbReference type="ChEBI" id="CHEBI:65052"/>
        <dbReference type="ChEBI" id="CHEBI:456215"/>
    </reaction>
    <physiologicalReaction direction="left-to-right" evidence="16">
        <dbReference type="Rhea" id="RHEA:33640"/>
    </physiologicalReaction>
</comment>
<organism evidence="20">
    <name type="scientific">Menopon gallinae</name>
    <name type="common">poultry shaft louse</name>
    <dbReference type="NCBI Taxonomy" id="328185"/>
    <lineage>
        <taxon>Eukaryota</taxon>
        <taxon>Metazoa</taxon>
        <taxon>Ecdysozoa</taxon>
        <taxon>Arthropoda</taxon>
        <taxon>Hexapoda</taxon>
        <taxon>Insecta</taxon>
        <taxon>Pterygota</taxon>
        <taxon>Neoptera</taxon>
        <taxon>Paraneoptera</taxon>
        <taxon>Psocodea</taxon>
        <taxon>Troctomorpha</taxon>
        <taxon>Phthiraptera</taxon>
        <taxon>Amblycera</taxon>
        <taxon>Menoponidae</taxon>
        <taxon>Menopon</taxon>
    </lineage>
</organism>
<evidence type="ECO:0000259" key="18">
    <source>
        <dbReference type="Pfam" id="PF00501"/>
    </source>
</evidence>
<keyword evidence="8" id="KW-0443">Lipid metabolism</keyword>
<evidence type="ECO:0000313" key="20">
    <source>
        <dbReference type="EMBL" id="KAL0277431.1"/>
    </source>
</evidence>
<evidence type="ECO:0000256" key="15">
    <source>
        <dbReference type="ARBA" id="ARBA00041297"/>
    </source>
</evidence>
<dbReference type="PANTHER" id="PTHR43107:SF15">
    <property type="entry name" value="FATTY ACID TRANSPORT PROTEIN 3, ISOFORM A"/>
    <property type="match status" value="1"/>
</dbReference>
<evidence type="ECO:0000256" key="3">
    <source>
        <dbReference type="ARBA" id="ARBA00022448"/>
    </source>
</evidence>
<sequence>MHCFRTVEEHRKSKILLRCIFLYLQFVRGSSSGSRFQVMEKDKKPTKPLVLSGLVMSWGFFSIVLGSKLFLQMILLSAFGFLVTNRRYIWLDIIFKTLHRDIAALRRFIIINFRIWLWEKKGMTVPKVFSQLCRRHPSKIAFYYENEAWTFQQVEDYSNQVANYFKGVGFKRGDSIALFMENSVVFVGIWLGLSKIGVITGLINSNLRGNPLVHSIQAANSKALIFSKDLKQGVLEILADLNGMTLYESEKTDEDDPNTIDLKKCLSESSKASVKDVEEGRYNDKLLFIYTSGTTGLPKAAVITNSRYFFMAYGVHTMLAIKDDDILYDSLPMYHTSGGIIGVGQCLLTGCSVAIRRKFSASNFWLDCIKYKCTVACYIGEICRYLLSVPEKSHDTQHKIRLMFGNGLRPQIWKRFVERFKIKQIGEFYGATEGISNLINIDSRVGAVGFLPRIAHSLYPVSLIKVNQETEEPIRNAKGYCISCQPGEPGMFVGKINPKKALHSFTGYADKQASEKKILKNVFAAGDQYFNSGDILVMDEYGYFYFKDRTGDTFRWRGENVATAEVEAVISNILGLRDAIVYGVEVPHVEGRAGMAAILDKDHTLDLKHLGIEMRKKLPSYAVPIFIRIITDVPVTGTYKLKKKDLQSEGFNPNKVNDRLYFHDPRTKQFEMITQDMYNDIQNGSVNL</sequence>
<dbReference type="PROSITE" id="PS00455">
    <property type="entry name" value="AMP_BINDING"/>
    <property type="match status" value="1"/>
</dbReference>
<dbReference type="GO" id="GO:0005324">
    <property type="term" value="F:long-chain fatty acid transmembrane transporter activity"/>
    <property type="evidence" value="ECO:0007669"/>
    <property type="project" value="TreeGrafter"/>
</dbReference>
<dbReference type="AlphaFoldDB" id="A0AAW2I6E5"/>
<reference evidence="20" key="1">
    <citation type="journal article" date="2024" name="Gigascience">
        <title>Chromosome-level genome of the poultry shaft louse Menopon gallinae provides insight into the host-switching and adaptive evolution of parasitic lice.</title>
        <authorList>
            <person name="Xu Y."/>
            <person name="Ma L."/>
            <person name="Liu S."/>
            <person name="Liang Y."/>
            <person name="Liu Q."/>
            <person name="He Z."/>
            <person name="Tian L."/>
            <person name="Duan Y."/>
            <person name="Cai W."/>
            <person name="Li H."/>
            <person name="Song F."/>
        </authorList>
    </citation>
    <scope>NUCLEOTIDE SEQUENCE</scope>
    <source>
        <strain evidence="20">Cailab_2023a</strain>
    </source>
</reference>
<evidence type="ECO:0000256" key="8">
    <source>
        <dbReference type="ARBA" id="ARBA00022832"/>
    </source>
</evidence>
<evidence type="ECO:0000256" key="17">
    <source>
        <dbReference type="SAM" id="Phobius"/>
    </source>
</evidence>
<feature type="transmembrane region" description="Helical" evidence="17">
    <location>
        <begin position="58"/>
        <end position="83"/>
    </location>
</feature>
<evidence type="ECO:0000256" key="2">
    <source>
        <dbReference type="ARBA" id="ARBA00006432"/>
    </source>
</evidence>
<dbReference type="EC" id="6.2.1.3" evidence="13"/>
<evidence type="ECO:0000256" key="16">
    <source>
        <dbReference type="ARBA" id="ARBA00048666"/>
    </source>
</evidence>
<dbReference type="GO" id="GO:0044539">
    <property type="term" value="P:long-chain fatty acid import into cell"/>
    <property type="evidence" value="ECO:0007669"/>
    <property type="project" value="TreeGrafter"/>
</dbReference>
<gene>
    <name evidence="20" type="ORF">PYX00_004716</name>
</gene>
<dbReference type="FunFam" id="3.40.50.12780:FF:000005">
    <property type="entry name" value="Solute carrier family 27 member 6"/>
    <property type="match status" value="1"/>
</dbReference>
<dbReference type="Pfam" id="PF13193">
    <property type="entry name" value="AMP-binding_C"/>
    <property type="match status" value="1"/>
</dbReference>
<keyword evidence="4" id="KW-1003">Cell membrane</keyword>
<dbReference type="Gene3D" id="3.30.300.30">
    <property type="match status" value="1"/>
</dbReference>
<keyword evidence="10 17" id="KW-1133">Transmembrane helix</keyword>
<dbReference type="GO" id="GO:0005524">
    <property type="term" value="F:ATP binding"/>
    <property type="evidence" value="ECO:0007669"/>
    <property type="project" value="UniProtKB-KW"/>
</dbReference>
<evidence type="ECO:0000256" key="14">
    <source>
        <dbReference type="ARBA" id="ARBA00036527"/>
    </source>
</evidence>
<keyword evidence="8" id="KW-0276">Fatty acid metabolism</keyword>
<comment type="caution">
    <text evidence="20">The sequence shown here is derived from an EMBL/GenBank/DDBJ whole genome shotgun (WGS) entry which is preliminary data.</text>
</comment>
<dbReference type="GO" id="GO:0004467">
    <property type="term" value="F:long-chain fatty acid-CoA ligase activity"/>
    <property type="evidence" value="ECO:0007669"/>
    <property type="project" value="UniProtKB-EC"/>
</dbReference>
<dbReference type="InterPro" id="IPR042099">
    <property type="entry name" value="ANL_N_sf"/>
</dbReference>
<dbReference type="InterPro" id="IPR025110">
    <property type="entry name" value="AMP-bd_C"/>
</dbReference>
<keyword evidence="11 17" id="KW-0472">Membrane</keyword>
<dbReference type="PANTHER" id="PTHR43107">
    <property type="entry name" value="LONG-CHAIN FATTY ACID TRANSPORT PROTEIN"/>
    <property type="match status" value="1"/>
</dbReference>
<dbReference type="SUPFAM" id="SSF56801">
    <property type="entry name" value="Acetyl-CoA synthetase-like"/>
    <property type="match status" value="1"/>
</dbReference>
<evidence type="ECO:0000256" key="1">
    <source>
        <dbReference type="ARBA" id="ARBA00004651"/>
    </source>
</evidence>
<evidence type="ECO:0000256" key="10">
    <source>
        <dbReference type="ARBA" id="ARBA00022989"/>
    </source>
</evidence>
<keyword evidence="5" id="KW-0436">Ligase</keyword>
<protein>
    <recommendedName>
        <fullName evidence="13">long-chain-fatty-acid--CoA ligase</fullName>
        <ecNumber evidence="13">6.2.1.3</ecNumber>
    </recommendedName>
    <alternativeName>
        <fullName evidence="15">Long-chain-fatty-acid--CoA ligase</fullName>
    </alternativeName>
</protein>
<dbReference type="InterPro" id="IPR020845">
    <property type="entry name" value="AMP-binding_CS"/>
</dbReference>
<dbReference type="Pfam" id="PF00501">
    <property type="entry name" value="AMP-binding"/>
    <property type="match status" value="1"/>
</dbReference>
<dbReference type="Gene3D" id="3.40.50.12780">
    <property type="entry name" value="N-terminal domain of ligase-like"/>
    <property type="match status" value="1"/>
</dbReference>
<evidence type="ECO:0000259" key="19">
    <source>
        <dbReference type="Pfam" id="PF13193"/>
    </source>
</evidence>
<dbReference type="EMBL" id="JARGDH010000002">
    <property type="protein sequence ID" value="KAL0277431.1"/>
    <property type="molecule type" value="Genomic_DNA"/>
</dbReference>
<evidence type="ECO:0000256" key="9">
    <source>
        <dbReference type="ARBA" id="ARBA00022840"/>
    </source>
</evidence>
<dbReference type="FunFam" id="3.30.300.30:FF:000002">
    <property type="entry name" value="Long-chain fatty acid transport protein 1"/>
    <property type="match status" value="1"/>
</dbReference>
<keyword evidence="9" id="KW-0067">ATP-binding</keyword>
<dbReference type="GO" id="GO:0005886">
    <property type="term" value="C:plasma membrane"/>
    <property type="evidence" value="ECO:0007669"/>
    <property type="project" value="UniProtKB-SubCell"/>
</dbReference>
<comment type="catalytic activity">
    <reaction evidence="14">
        <text>a very long-chain fatty acid + ATP + CoA = a very long-chain fatty acyl-CoA + AMP + diphosphate</text>
        <dbReference type="Rhea" id="RHEA:54536"/>
        <dbReference type="ChEBI" id="CHEBI:30616"/>
        <dbReference type="ChEBI" id="CHEBI:33019"/>
        <dbReference type="ChEBI" id="CHEBI:57287"/>
        <dbReference type="ChEBI" id="CHEBI:58950"/>
        <dbReference type="ChEBI" id="CHEBI:138261"/>
        <dbReference type="ChEBI" id="CHEBI:456215"/>
    </reaction>
    <physiologicalReaction direction="left-to-right" evidence="14">
        <dbReference type="Rhea" id="RHEA:54537"/>
    </physiologicalReaction>
</comment>
<keyword evidence="7" id="KW-0547">Nucleotide-binding</keyword>
<accession>A0AAW2I6E5</accession>
<dbReference type="NCBIfam" id="NF006134">
    <property type="entry name" value="PRK08279.1"/>
    <property type="match status" value="1"/>
</dbReference>
<name>A0AAW2I6E5_9NEOP</name>
<evidence type="ECO:0000256" key="12">
    <source>
        <dbReference type="ARBA" id="ARBA00024484"/>
    </source>
</evidence>
<evidence type="ECO:0000256" key="13">
    <source>
        <dbReference type="ARBA" id="ARBA00026121"/>
    </source>
</evidence>
<keyword evidence="3" id="KW-0813">Transport</keyword>
<evidence type="ECO:0000256" key="11">
    <source>
        <dbReference type="ARBA" id="ARBA00023136"/>
    </source>
</evidence>
<evidence type="ECO:0000256" key="6">
    <source>
        <dbReference type="ARBA" id="ARBA00022692"/>
    </source>
</evidence>
<comment type="catalytic activity">
    <reaction evidence="12">
        <text>a long-chain fatty acid + ATP + CoA = a long-chain fatty acyl-CoA + AMP + diphosphate</text>
        <dbReference type="Rhea" id="RHEA:15421"/>
        <dbReference type="ChEBI" id="CHEBI:30616"/>
        <dbReference type="ChEBI" id="CHEBI:33019"/>
        <dbReference type="ChEBI" id="CHEBI:57287"/>
        <dbReference type="ChEBI" id="CHEBI:57560"/>
        <dbReference type="ChEBI" id="CHEBI:83139"/>
        <dbReference type="ChEBI" id="CHEBI:456215"/>
        <dbReference type="EC" id="6.2.1.3"/>
    </reaction>
    <physiologicalReaction direction="left-to-right" evidence="12">
        <dbReference type="Rhea" id="RHEA:15422"/>
    </physiologicalReaction>
</comment>
<dbReference type="InterPro" id="IPR045851">
    <property type="entry name" value="AMP-bd_C_sf"/>
</dbReference>
<comment type="similarity">
    <text evidence="2">Belongs to the ATP-dependent AMP-binding enzyme family.</text>
</comment>
<evidence type="ECO:0000256" key="7">
    <source>
        <dbReference type="ARBA" id="ARBA00022741"/>
    </source>
</evidence>
<evidence type="ECO:0000256" key="4">
    <source>
        <dbReference type="ARBA" id="ARBA00022475"/>
    </source>
</evidence>
<feature type="domain" description="AMP-binding enzyme C-terminal" evidence="19">
    <location>
        <begin position="565"/>
        <end position="640"/>
    </location>
</feature>
<comment type="subcellular location">
    <subcellularLocation>
        <location evidence="1">Cell membrane</location>
        <topology evidence="1">Multi-pass membrane protein</topology>
    </subcellularLocation>
</comment>
<dbReference type="InterPro" id="IPR000873">
    <property type="entry name" value="AMP-dep_synth/lig_dom"/>
</dbReference>